<feature type="compositionally biased region" description="Low complexity" evidence="1">
    <location>
        <begin position="566"/>
        <end position="591"/>
    </location>
</feature>
<feature type="transmembrane region" description="Helical" evidence="2">
    <location>
        <begin position="599"/>
        <end position="620"/>
    </location>
</feature>
<keyword evidence="2" id="KW-0472">Membrane</keyword>
<proteinExistence type="predicted"/>
<organism evidence="4 5">
    <name type="scientific">Dorea acetigenes</name>
    <dbReference type="NCBI Taxonomy" id="2981787"/>
    <lineage>
        <taxon>Bacteria</taxon>
        <taxon>Bacillati</taxon>
        <taxon>Bacillota</taxon>
        <taxon>Clostridia</taxon>
        <taxon>Lachnospirales</taxon>
        <taxon>Lachnospiraceae</taxon>
        <taxon>Dorea</taxon>
    </lineage>
</organism>
<evidence type="ECO:0000313" key="5">
    <source>
        <dbReference type="Proteomes" id="UP001652431"/>
    </source>
</evidence>
<evidence type="ECO:0000256" key="1">
    <source>
        <dbReference type="SAM" id="MobiDB-lite"/>
    </source>
</evidence>
<comment type="caution">
    <text evidence="4">The sequence shown here is derived from an EMBL/GenBank/DDBJ whole genome shotgun (WGS) entry which is preliminary data.</text>
</comment>
<evidence type="ECO:0000256" key="2">
    <source>
        <dbReference type="SAM" id="Phobius"/>
    </source>
</evidence>
<evidence type="ECO:0000313" key="4">
    <source>
        <dbReference type="EMBL" id="MCU6685240.1"/>
    </source>
</evidence>
<gene>
    <name evidence="4" type="ORF">OCV99_01495</name>
</gene>
<dbReference type="RefSeq" id="WP_158367471.1">
    <property type="nucleotide sequence ID" value="NZ_JAOQJU010000001.1"/>
</dbReference>
<feature type="chain" id="PRO_5047411465" description="Fibronectin type-III domain-containing protein" evidence="3">
    <location>
        <begin position="28"/>
        <end position="625"/>
    </location>
</feature>
<keyword evidence="2" id="KW-1133">Transmembrane helix</keyword>
<keyword evidence="2" id="KW-0812">Transmembrane</keyword>
<name>A0ABT2RIJ4_9FIRM</name>
<sequence length="625" mass="68296">MKRKRKIFPLLLFTMLILGAAGGAAFANGGGIAPEAPTYEDLSNGDSNHTAIAVTIKCVEDHTACYSTEYKLFENTSSKVGYSLGEVQWDVETERWYCDVTIIPDDYITSYSKSSRAKYTAHELTENEEKTKVIRFWYMEEYAAKGTNPWRTEDGYSGTGGNPPQRKVTFEVIHTVIPRAITCKLDNVTSDTINLSADVSQKAGDNEVVYYAMSTTPDADPSTLSFIPFSEFTAEWDGILPNTTYYFWAKVNQSNSTGLVEAISEPIAVTTLCSHTDDASILTHHGRVEASCTTAGSTEYWSCEVCGKNFADAEGNTEIDAVDMVIPAMGHDFGEWETAAAPSCTGQGSEQRTCSRCEYKEYRDMDPVGHDWEDDFTVDQEPACTQDGSKSIHCSRCDAIKDSTVIPATGHSYTAYVTETVATCTEKGTEKAVCDNGCGETDVRELPALGHEWSDPEWKWAEDYSSAVISFTCKRDEAHVENVEAKISKNTTAATCTEAGSMKYSASASFEGKVYTDEKTEIIAAVGHRFKWVIDKEATATEKGSKHEECEVCGNKKDAVEIPATGTVTTNSNGNNSATGTVSNTSSSSGSPKTGDDSYMILWIVSMGMALIVLAGTVIYRRRVR</sequence>
<protein>
    <recommendedName>
        <fullName evidence="6">Fibronectin type-III domain-containing protein</fullName>
    </recommendedName>
</protein>
<keyword evidence="3" id="KW-0732">Signal</keyword>
<reference evidence="4 5" key="1">
    <citation type="journal article" date="2021" name="ISME Commun">
        <title>Automated analysis of genomic sequences facilitates high-throughput and comprehensive description of bacteria.</title>
        <authorList>
            <person name="Hitch T.C.A."/>
        </authorList>
    </citation>
    <scope>NUCLEOTIDE SEQUENCE [LARGE SCALE GENOMIC DNA]</scope>
    <source>
        <strain evidence="4 5">Sanger_03</strain>
    </source>
</reference>
<feature type="signal peptide" evidence="3">
    <location>
        <begin position="1"/>
        <end position="27"/>
    </location>
</feature>
<feature type="region of interest" description="Disordered" evidence="1">
    <location>
        <begin position="566"/>
        <end position="593"/>
    </location>
</feature>
<dbReference type="EMBL" id="JAOQJU010000001">
    <property type="protein sequence ID" value="MCU6685240.1"/>
    <property type="molecule type" value="Genomic_DNA"/>
</dbReference>
<keyword evidence="5" id="KW-1185">Reference proteome</keyword>
<evidence type="ECO:0000256" key="3">
    <source>
        <dbReference type="SAM" id="SignalP"/>
    </source>
</evidence>
<accession>A0ABT2RIJ4</accession>
<evidence type="ECO:0008006" key="6">
    <source>
        <dbReference type="Google" id="ProtNLM"/>
    </source>
</evidence>
<dbReference type="Proteomes" id="UP001652431">
    <property type="component" value="Unassembled WGS sequence"/>
</dbReference>